<proteinExistence type="predicted"/>
<gene>
    <name evidence="1" type="ORF">PHLCEN_2v5211</name>
</gene>
<dbReference type="STRING" id="98765.A0A2R6P8P3"/>
<organism evidence="1 2">
    <name type="scientific">Hermanssonia centrifuga</name>
    <dbReference type="NCBI Taxonomy" id="98765"/>
    <lineage>
        <taxon>Eukaryota</taxon>
        <taxon>Fungi</taxon>
        <taxon>Dikarya</taxon>
        <taxon>Basidiomycota</taxon>
        <taxon>Agaricomycotina</taxon>
        <taxon>Agaricomycetes</taxon>
        <taxon>Polyporales</taxon>
        <taxon>Meruliaceae</taxon>
        <taxon>Hermanssonia</taxon>
    </lineage>
</organism>
<protein>
    <submittedName>
        <fullName evidence="1">Uncharacterized protein</fullName>
    </submittedName>
</protein>
<sequence length="198" mass="22593">MNQQLDKLAAARADFTERGMLQGMLLNSVLHSYDYEDDECEADINQDATFNAEDVNGPRVFSSLELAVRPAYCNRVEHIAAQLAQPNLPQLIGKFLYDQLYADEDHSAEDVQVADLPIFRRRVSVYYSAKAFFYAPSKISGTGAFTYRGIRYPCALVQWFIWQDENPDPDTGLWNLSCRMVNEWLVSFISIVSLVLYI</sequence>
<dbReference type="EMBL" id="MLYV02000515">
    <property type="protein sequence ID" value="PSR87277.1"/>
    <property type="molecule type" value="Genomic_DNA"/>
</dbReference>
<dbReference type="OrthoDB" id="3199698at2759"/>
<keyword evidence="2" id="KW-1185">Reference proteome</keyword>
<evidence type="ECO:0000313" key="1">
    <source>
        <dbReference type="EMBL" id="PSR87277.1"/>
    </source>
</evidence>
<comment type="caution">
    <text evidence="1">The sequence shown here is derived from an EMBL/GenBank/DDBJ whole genome shotgun (WGS) entry which is preliminary data.</text>
</comment>
<dbReference type="Proteomes" id="UP000186601">
    <property type="component" value="Unassembled WGS sequence"/>
</dbReference>
<dbReference type="AlphaFoldDB" id="A0A2R6P8P3"/>
<accession>A0A2R6P8P3</accession>
<evidence type="ECO:0000313" key="2">
    <source>
        <dbReference type="Proteomes" id="UP000186601"/>
    </source>
</evidence>
<name>A0A2R6P8P3_9APHY</name>
<reference evidence="1 2" key="1">
    <citation type="submission" date="2018-02" db="EMBL/GenBank/DDBJ databases">
        <title>Genome sequence of the basidiomycete white-rot fungus Phlebia centrifuga.</title>
        <authorList>
            <person name="Granchi Z."/>
            <person name="Peng M."/>
            <person name="de Vries R.P."/>
            <person name="Hilden K."/>
            <person name="Makela M.R."/>
            <person name="Grigoriev I."/>
            <person name="Riley R."/>
        </authorList>
    </citation>
    <scope>NUCLEOTIDE SEQUENCE [LARGE SCALE GENOMIC DNA]</scope>
    <source>
        <strain evidence="1 2">FBCC195</strain>
    </source>
</reference>